<dbReference type="RefSeq" id="WP_009532875.1">
    <property type="nucleotide sequence ID" value="NZ_JH590862.1"/>
</dbReference>
<keyword evidence="3" id="KW-1185">Reference proteome</keyword>
<feature type="transmembrane region" description="Helical" evidence="1">
    <location>
        <begin position="127"/>
        <end position="149"/>
    </location>
</feature>
<dbReference type="GeneID" id="86940798"/>
<keyword evidence="1" id="KW-0812">Transmembrane</keyword>
<evidence type="ECO:0000313" key="3">
    <source>
        <dbReference type="Proteomes" id="UP000018466"/>
    </source>
</evidence>
<keyword evidence="1" id="KW-0472">Membrane</keyword>
<dbReference type="EMBL" id="AGEL01000006">
    <property type="protein sequence ID" value="EHO17443.1"/>
    <property type="molecule type" value="Genomic_DNA"/>
</dbReference>
<proteinExistence type="predicted"/>
<feature type="transmembrane region" description="Helical" evidence="1">
    <location>
        <begin position="12"/>
        <end position="32"/>
    </location>
</feature>
<dbReference type="PANTHER" id="PTHR40044">
    <property type="entry name" value="INTEGRAL MEMBRANE PROTEIN-RELATED"/>
    <property type="match status" value="1"/>
</dbReference>
<feature type="transmembrane region" description="Helical" evidence="1">
    <location>
        <begin position="73"/>
        <end position="92"/>
    </location>
</feature>
<gene>
    <name evidence="2" type="ORF">HMPREF9623_01042</name>
</gene>
<feature type="transmembrane region" description="Helical" evidence="1">
    <location>
        <begin position="44"/>
        <end position="67"/>
    </location>
</feature>
<evidence type="ECO:0000256" key="1">
    <source>
        <dbReference type="SAM" id="Phobius"/>
    </source>
</evidence>
<organism evidence="2 3">
    <name type="scientific">Stomatobaculum longum</name>
    <dbReference type="NCBI Taxonomy" id="796942"/>
    <lineage>
        <taxon>Bacteria</taxon>
        <taxon>Bacillati</taxon>
        <taxon>Bacillota</taxon>
        <taxon>Clostridia</taxon>
        <taxon>Lachnospirales</taxon>
        <taxon>Lachnospiraceae</taxon>
        <taxon>Stomatobaculum</taxon>
    </lineage>
</organism>
<feature type="transmembrane region" description="Helical" evidence="1">
    <location>
        <begin position="99"/>
        <end position="121"/>
    </location>
</feature>
<keyword evidence="1" id="KW-1133">Transmembrane helix</keyword>
<sequence length="167" mass="17659">MRETSLGNTRALVNAALLAAVYAALTYVTKPISFGAVQFRVSEALCILPVFTVAAVPGLFVGCFLANFLSGAAALDVIFGSLATLLGAYGTYRLRDKGYLAALPPILCNALMIPFVLRYGYGIEGFLPFFVLTVGVGEIIAVGILGNMLRLALLRYGSRLFPEGSIG</sequence>
<comment type="caution">
    <text evidence="2">The sequence shown here is derived from an EMBL/GenBank/DDBJ whole genome shotgun (WGS) entry which is preliminary data.</text>
</comment>
<name>A0AA37DGR6_9FIRM</name>
<accession>A0AA37DGR6</accession>
<dbReference type="InterPro" id="IPR010387">
    <property type="entry name" value="QueT"/>
</dbReference>
<dbReference type="Pfam" id="PF06177">
    <property type="entry name" value="QueT"/>
    <property type="match status" value="1"/>
</dbReference>
<dbReference type="AlphaFoldDB" id="A0AA37DGR6"/>
<reference evidence="2 3" key="1">
    <citation type="submission" date="2011-10" db="EMBL/GenBank/DDBJ databases">
        <title>The Genome Sequence of Lachnospiraceae bacterium ACC2.</title>
        <authorList>
            <consortium name="The Broad Institute Genome Sequencing Platform"/>
            <person name="Earl A."/>
            <person name="Ward D."/>
            <person name="Feldgarden M."/>
            <person name="Gevers D."/>
            <person name="Sizova M."/>
            <person name="Hazen A."/>
            <person name="Epstein S."/>
            <person name="Young S.K."/>
            <person name="Zeng Q."/>
            <person name="Gargeya S."/>
            <person name="Fitzgerald M."/>
            <person name="Haas B."/>
            <person name="Abouelleil A."/>
            <person name="Alvarado L."/>
            <person name="Arachchi H.M."/>
            <person name="Berlin A."/>
            <person name="Brown A."/>
            <person name="Chapman S.B."/>
            <person name="Chen Z."/>
            <person name="Dunbar C."/>
            <person name="Freedman E."/>
            <person name="Gearin G."/>
            <person name="Goldberg J."/>
            <person name="Griggs A."/>
            <person name="Gujja S."/>
            <person name="Heiman D."/>
            <person name="Howarth C."/>
            <person name="Larson L."/>
            <person name="Lui A."/>
            <person name="MacDonald P.J.P."/>
            <person name="Montmayeur A."/>
            <person name="Murphy C."/>
            <person name="Neiman D."/>
            <person name="Pearson M."/>
            <person name="Priest M."/>
            <person name="Roberts A."/>
            <person name="Saif S."/>
            <person name="Shea T."/>
            <person name="Shenoy N."/>
            <person name="Sisk P."/>
            <person name="Stolte C."/>
            <person name="Sykes S."/>
            <person name="Wortman J."/>
            <person name="Nusbaum C."/>
            <person name="Birren B."/>
        </authorList>
    </citation>
    <scope>NUCLEOTIDE SEQUENCE [LARGE SCALE GENOMIC DNA]</scope>
    <source>
        <strain evidence="2 3">ACC2</strain>
    </source>
</reference>
<dbReference type="Proteomes" id="UP000018466">
    <property type="component" value="Unassembled WGS sequence"/>
</dbReference>
<evidence type="ECO:0000313" key="2">
    <source>
        <dbReference type="EMBL" id="EHO17443.1"/>
    </source>
</evidence>
<protein>
    <recommendedName>
        <fullName evidence="4">QueT transporter family protein</fullName>
    </recommendedName>
</protein>
<evidence type="ECO:0008006" key="4">
    <source>
        <dbReference type="Google" id="ProtNLM"/>
    </source>
</evidence>
<dbReference type="PIRSF" id="PIRSF031501">
    <property type="entry name" value="QueT"/>
    <property type="match status" value="1"/>
</dbReference>
<dbReference type="PANTHER" id="PTHR40044:SF1">
    <property type="entry name" value="INTEGRAL MEMBRANE PROTEIN"/>
    <property type="match status" value="1"/>
</dbReference>